<gene>
    <name evidence="1" type="ORF">MPOL1434_LOCUS1644</name>
</gene>
<reference evidence="1" key="1">
    <citation type="submission" date="2021-01" db="EMBL/GenBank/DDBJ databases">
        <authorList>
            <person name="Corre E."/>
            <person name="Pelletier E."/>
            <person name="Niang G."/>
            <person name="Scheremetjew M."/>
            <person name="Finn R."/>
            <person name="Kale V."/>
            <person name="Holt S."/>
            <person name="Cochrane G."/>
            <person name="Meng A."/>
            <person name="Brown T."/>
            <person name="Cohen L."/>
        </authorList>
    </citation>
    <scope>NUCLEOTIDE SEQUENCE</scope>
    <source>
        <strain evidence="1">CCMP3303</strain>
    </source>
</reference>
<organism evidence="1">
    <name type="scientific">Minutocellus polymorphus</name>
    <dbReference type="NCBI Taxonomy" id="265543"/>
    <lineage>
        <taxon>Eukaryota</taxon>
        <taxon>Sar</taxon>
        <taxon>Stramenopiles</taxon>
        <taxon>Ochrophyta</taxon>
        <taxon>Bacillariophyta</taxon>
        <taxon>Mediophyceae</taxon>
        <taxon>Cymatosirophycidae</taxon>
        <taxon>Cymatosirales</taxon>
        <taxon>Cymatosiraceae</taxon>
        <taxon>Minutocellus</taxon>
    </lineage>
</organism>
<dbReference type="AlphaFoldDB" id="A0A7S0AF87"/>
<accession>A0A7S0AF87</accession>
<proteinExistence type="predicted"/>
<name>A0A7S0AF87_9STRA</name>
<sequence length="140" mass="15888">MGDLWLAQPLKRGPSDSGKKSTAICIPFGQFGIDTTILAPMNSFEHVPWQNGPYFDHDMSAAPEWRSWPSLRMHLSSSELERFAECVGGGTDGGLLSLHEKKITFVVRHKEKLAQSRRCRLKEIRWDKKLGKWLVSCSFV</sequence>
<protein>
    <submittedName>
        <fullName evidence="1">Uncharacterized protein</fullName>
    </submittedName>
</protein>
<dbReference type="EMBL" id="HBEJ01002821">
    <property type="protein sequence ID" value="CAD8361871.1"/>
    <property type="molecule type" value="Transcribed_RNA"/>
</dbReference>
<evidence type="ECO:0000313" key="1">
    <source>
        <dbReference type="EMBL" id="CAD8361871.1"/>
    </source>
</evidence>